<dbReference type="AlphaFoldDB" id="A0A2T4I436"/>
<proteinExistence type="predicted"/>
<comment type="caution">
    <text evidence="2">The sequence shown here is derived from an EMBL/GenBank/DDBJ whole genome shotgun (WGS) entry which is preliminary data.</text>
</comment>
<evidence type="ECO:0000259" key="1">
    <source>
        <dbReference type="Pfam" id="PF03992"/>
    </source>
</evidence>
<sequence length="111" mass="12396">MNMFPPGAIAVIFVNRRTGADEAGYQAAAAAMEAEAVRQPGYLGIHSVRAADGEGITISYWTHEEAAARWRAHAGHSKVREQGRADWYDHYHLIVAGIIRDHRWERGAQDR</sequence>
<dbReference type="SUPFAM" id="SSF54909">
    <property type="entry name" value="Dimeric alpha+beta barrel"/>
    <property type="match status" value="1"/>
</dbReference>
<dbReference type="GO" id="GO:0004497">
    <property type="term" value="F:monooxygenase activity"/>
    <property type="evidence" value="ECO:0007669"/>
    <property type="project" value="UniProtKB-KW"/>
</dbReference>
<protein>
    <submittedName>
        <fullName evidence="2">Antibiotic biosynthesis monooxygenase</fullName>
    </submittedName>
</protein>
<keyword evidence="2" id="KW-0503">Monooxygenase</keyword>
<dbReference type="PANTHER" id="PTHR37811:SF2">
    <property type="entry name" value="ABM DOMAIN-CONTAINING PROTEIN"/>
    <property type="match status" value="1"/>
</dbReference>
<dbReference type="Pfam" id="PF03992">
    <property type="entry name" value="ABM"/>
    <property type="match status" value="1"/>
</dbReference>
<dbReference type="InterPro" id="IPR007138">
    <property type="entry name" value="ABM_dom"/>
</dbReference>
<dbReference type="Gene3D" id="3.30.70.100">
    <property type="match status" value="1"/>
</dbReference>
<dbReference type="Proteomes" id="UP000241206">
    <property type="component" value="Unassembled WGS sequence"/>
</dbReference>
<dbReference type="InterPro" id="IPR011008">
    <property type="entry name" value="Dimeric_a/b-barrel"/>
</dbReference>
<keyword evidence="2" id="KW-0560">Oxidoreductase</keyword>
<dbReference type="RefSeq" id="WP_107394573.1">
    <property type="nucleotide sequence ID" value="NZ_PHHF01000035.1"/>
</dbReference>
<dbReference type="EMBL" id="PHHF01000035">
    <property type="protein sequence ID" value="PTD24164.1"/>
    <property type="molecule type" value="Genomic_DNA"/>
</dbReference>
<reference evidence="2 3" key="1">
    <citation type="submission" date="2017-11" db="EMBL/GenBank/DDBJ databases">
        <title>Sphingomonas oleivorans sp. nov., isolated from oil-contaminated soil.</title>
        <authorList>
            <person name="Wang L."/>
            <person name="Chen L."/>
        </authorList>
    </citation>
    <scope>NUCLEOTIDE SEQUENCE [LARGE SCALE GENOMIC DNA]</scope>
    <source>
        <strain evidence="2 3">K101</strain>
    </source>
</reference>
<evidence type="ECO:0000313" key="2">
    <source>
        <dbReference type="EMBL" id="PTD24164.1"/>
    </source>
</evidence>
<feature type="domain" description="ABM" evidence="1">
    <location>
        <begin position="11"/>
        <end position="81"/>
    </location>
</feature>
<dbReference type="PANTHER" id="PTHR37811">
    <property type="entry name" value="BLL5343 PROTEIN"/>
    <property type="match status" value="1"/>
</dbReference>
<name>A0A2T4I436_9SPHN</name>
<gene>
    <name evidence="2" type="ORF">CV103_07950</name>
</gene>
<keyword evidence="3" id="KW-1185">Reference proteome</keyword>
<evidence type="ECO:0000313" key="3">
    <source>
        <dbReference type="Proteomes" id="UP000241206"/>
    </source>
</evidence>
<dbReference type="InterPro" id="IPR052936">
    <property type="entry name" value="Jasmonate_Hydroxylase-like"/>
</dbReference>
<accession>A0A2T4I436</accession>
<organism evidence="2 3">
    <name type="scientific">Edaphosphingomonas fennica</name>
    <dbReference type="NCBI Taxonomy" id="114404"/>
    <lineage>
        <taxon>Bacteria</taxon>
        <taxon>Pseudomonadati</taxon>
        <taxon>Pseudomonadota</taxon>
        <taxon>Alphaproteobacteria</taxon>
        <taxon>Sphingomonadales</taxon>
        <taxon>Rhizorhabdaceae</taxon>
        <taxon>Edaphosphingomonas</taxon>
    </lineage>
</organism>